<comment type="caution">
    <text evidence="2">The sequence shown here is derived from an EMBL/GenBank/DDBJ whole genome shotgun (WGS) entry which is preliminary data.</text>
</comment>
<evidence type="ECO:0000256" key="1">
    <source>
        <dbReference type="SAM" id="Phobius"/>
    </source>
</evidence>
<dbReference type="EMBL" id="MDHN01000015">
    <property type="protein sequence ID" value="OFC71359.1"/>
    <property type="molecule type" value="Genomic_DNA"/>
</dbReference>
<sequence>MGAKAWRLIKLYNDILVIAGLLLAYLLYLQYQSWQAQALIHELRKSDFVFIDYQAIDPESDKRFRYIPMKVLNTGEENITFKVGNIAFTKPVSPRTHMQFDRPLLLRNFYRDGTLSIASEKVVDWFEQGIIYDVRRPKSIYIDGWIVIHERERYFDDPKQPEAST</sequence>
<dbReference type="RefSeq" id="WP_070125052.1">
    <property type="nucleotide sequence ID" value="NZ_MDHN01000015.1"/>
</dbReference>
<name>A0A1E7ZCW9_9ALTE</name>
<keyword evidence="1" id="KW-0812">Transmembrane</keyword>
<dbReference type="OrthoDB" id="6101333at2"/>
<evidence type="ECO:0000313" key="3">
    <source>
        <dbReference type="Proteomes" id="UP000175691"/>
    </source>
</evidence>
<gene>
    <name evidence="2" type="ORF">BFC18_09410</name>
</gene>
<evidence type="ECO:0000313" key="2">
    <source>
        <dbReference type="EMBL" id="OFC71359.1"/>
    </source>
</evidence>
<protein>
    <submittedName>
        <fullName evidence="2">Uncharacterized protein</fullName>
    </submittedName>
</protein>
<dbReference type="Proteomes" id="UP000175691">
    <property type="component" value="Unassembled WGS sequence"/>
</dbReference>
<dbReference type="STRING" id="1656094.BFC18_09410"/>
<reference evidence="2 3" key="1">
    <citation type="submission" date="2016-08" db="EMBL/GenBank/DDBJ databases">
        <authorList>
            <person name="Seilhamer J.J."/>
        </authorList>
    </citation>
    <scope>NUCLEOTIDE SEQUENCE [LARGE SCALE GENOMIC DNA]</scope>
    <source>
        <strain evidence="2 3">KCTC 42603</strain>
    </source>
</reference>
<keyword evidence="3" id="KW-1185">Reference proteome</keyword>
<accession>A0A1E7ZCW9</accession>
<feature type="transmembrane region" description="Helical" evidence="1">
    <location>
        <begin position="12"/>
        <end position="31"/>
    </location>
</feature>
<keyword evidence="1" id="KW-1133">Transmembrane helix</keyword>
<organism evidence="2 3">
    <name type="scientific">Alteromonas confluentis</name>
    <dbReference type="NCBI Taxonomy" id="1656094"/>
    <lineage>
        <taxon>Bacteria</taxon>
        <taxon>Pseudomonadati</taxon>
        <taxon>Pseudomonadota</taxon>
        <taxon>Gammaproteobacteria</taxon>
        <taxon>Alteromonadales</taxon>
        <taxon>Alteromonadaceae</taxon>
        <taxon>Alteromonas/Salinimonas group</taxon>
        <taxon>Alteromonas</taxon>
    </lineage>
</organism>
<keyword evidence="1" id="KW-0472">Membrane</keyword>
<proteinExistence type="predicted"/>
<dbReference type="AlphaFoldDB" id="A0A1E7ZCW9"/>